<dbReference type="CDD" id="cd00616">
    <property type="entry name" value="AHBA_syn"/>
    <property type="match status" value="1"/>
</dbReference>
<dbReference type="PANTHER" id="PTHR30244">
    <property type="entry name" value="TRANSAMINASE"/>
    <property type="match status" value="1"/>
</dbReference>
<dbReference type="InterPro" id="IPR000653">
    <property type="entry name" value="DegT/StrS_aminotransferase"/>
</dbReference>
<comment type="similarity">
    <text evidence="2 3 6">Belongs to the DegT/DnrJ/EryC1 family.</text>
</comment>
<evidence type="ECO:0000313" key="7">
    <source>
        <dbReference type="EMBL" id="VEB51954.1"/>
    </source>
</evidence>
<dbReference type="Gene3D" id="3.40.640.10">
    <property type="entry name" value="Type I PLP-dependent aspartate aminotransferase-like (Major domain)"/>
    <property type="match status" value="1"/>
</dbReference>
<keyword evidence="3 7" id="KW-0808">Transferase</keyword>
<dbReference type="EMBL" id="LR134190">
    <property type="protein sequence ID" value="VEB51954.1"/>
    <property type="molecule type" value="Genomic_DNA"/>
</dbReference>
<dbReference type="GO" id="GO:0019180">
    <property type="term" value="F:dTDP-4-amino-4,6-dideoxygalactose transaminase activity"/>
    <property type="evidence" value="ECO:0007669"/>
    <property type="project" value="UniProtKB-UniRule"/>
</dbReference>
<dbReference type="SUPFAM" id="SSF53383">
    <property type="entry name" value="PLP-dependent transferases"/>
    <property type="match status" value="1"/>
</dbReference>
<comment type="cofactor">
    <cofactor evidence="3">
        <name>pyridoxal 5'-phosphate</name>
        <dbReference type="ChEBI" id="CHEBI:597326"/>
    </cofactor>
</comment>
<proteinExistence type="inferred from homology"/>
<dbReference type="InterPro" id="IPR015422">
    <property type="entry name" value="PyrdxlP-dep_Trfase_small"/>
</dbReference>
<feature type="active site" description="Proton acceptor" evidence="4">
    <location>
        <position position="181"/>
    </location>
</feature>
<dbReference type="Pfam" id="PF01041">
    <property type="entry name" value="DegT_DnrJ_EryC1"/>
    <property type="match status" value="1"/>
</dbReference>
<dbReference type="UniPathway" id="UPA00566"/>
<reference evidence="7 8" key="1">
    <citation type="submission" date="2018-12" db="EMBL/GenBank/DDBJ databases">
        <authorList>
            <consortium name="Pathogen Informatics"/>
        </authorList>
    </citation>
    <scope>NUCLEOTIDE SEQUENCE [LARGE SCALE GENOMIC DNA]</scope>
    <source>
        <strain evidence="7 8">NCTC6754</strain>
    </source>
</reference>
<evidence type="ECO:0000256" key="4">
    <source>
        <dbReference type="PIRSR" id="PIRSR000390-1"/>
    </source>
</evidence>
<dbReference type="GO" id="GO:0030170">
    <property type="term" value="F:pyridoxal phosphate binding"/>
    <property type="evidence" value="ECO:0007669"/>
    <property type="project" value="UniProtKB-UniRule"/>
</dbReference>
<dbReference type="AlphaFoldDB" id="A0A3S4HTZ3"/>
<organism evidence="7 8">
    <name type="scientific">Salmonella enterica I</name>
    <dbReference type="NCBI Taxonomy" id="59201"/>
    <lineage>
        <taxon>Bacteria</taxon>
        <taxon>Pseudomonadati</taxon>
        <taxon>Pseudomonadota</taxon>
        <taxon>Gammaproteobacteria</taxon>
        <taxon>Enterobacterales</taxon>
        <taxon>Enterobacteriaceae</taxon>
        <taxon>Salmonella</taxon>
    </lineage>
</organism>
<evidence type="ECO:0000313" key="8">
    <source>
        <dbReference type="Proteomes" id="UP000269208"/>
    </source>
</evidence>
<dbReference type="NCBIfam" id="TIGR02379">
    <property type="entry name" value="ECA_wecE"/>
    <property type="match status" value="1"/>
</dbReference>
<dbReference type="FunFam" id="3.90.1150.10:FF:000061">
    <property type="entry name" value="dTDP-4-amino-4,6-dideoxygalactose transaminase"/>
    <property type="match status" value="1"/>
</dbReference>
<dbReference type="FunFam" id="3.40.640.10:FF:000037">
    <property type="entry name" value="dTDP-4-amino-4,6-dideoxygalactose transaminase"/>
    <property type="match status" value="1"/>
</dbReference>
<dbReference type="InterPro" id="IPR015424">
    <property type="entry name" value="PyrdxlP-dep_Trfase"/>
</dbReference>
<gene>
    <name evidence="3 7" type="primary">wecE</name>
    <name evidence="7" type="ORF">NCTC6754_01695</name>
</gene>
<name>A0A3S4HTZ3_SALET</name>
<comment type="function">
    <text evidence="3">Catalyzes the synthesis of dTDP-4-amino-4,6-dideoxy-D-galactose (dTDP-Fuc4N) from dTDP-4-keto-6-deoxy-D-glucose (dTDP-D-Glc4O) and L-glutamate.</text>
</comment>
<sequence length="393" mass="44071">MIPFNAPPVVGTELEYMQSAMSSGKLCGDGGFTRRCQQWLEQHFGSAKVLLTPSCTASLEMAALLLDIQPGDEVIMPSFTFVSTANAFVLRGAKIVFVDIRPDTMNIDETLIEAAITDKTRAIVPVHYAGVACEMDVIMALADKYNLFVVEDAAQGVMSTYKGRALGTIGHIGCFSFHETKNYTAGGEGGATLINDRTLIERAEIIREKGTNRSQFFRGQVDKYTWRDIGSSYLMSDLQAAYLWAQLEAADRINQQRLSLWQTYYDALTPLARAGRFELPSIPENCGHNAHMFYIKLRDIADRSALINFLKEAEIMAVFHYIPLHDCPAGDKFGEFIGDDVYTTKESERLLRLPLFYNLAPVDQRTVITTLLNYFLLICRLLKPPCGRRSVRW</sequence>
<dbReference type="PIRSF" id="PIRSF000390">
    <property type="entry name" value="PLP_StrS"/>
    <property type="match status" value="1"/>
</dbReference>
<dbReference type="HAMAP" id="MF_02026">
    <property type="entry name" value="WecE_RffA"/>
    <property type="match status" value="1"/>
</dbReference>
<dbReference type="NCBIfam" id="NF008687">
    <property type="entry name" value="PRK11706.1"/>
    <property type="match status" value="1"/>
</dbReference>
<dbReference type="EC" id="2.6.1.59" evidence="3"/>
<dbReference type="Proteomes" id="UP000269208">
    <property type="component" value="Chromosome"/>
</dbReference>
<keyword evidence="1 3" id="KW-0663">Pyridoxal phosphate</keyword>
<protein>
    <recommendedName>
        <fullName evidence="3">dTDP-4-amino-4,6-dideoxygalactose transaminase</fullName>
        <ecNumber evidence="3">2.6.1.59</ecNumber>
    </recommendedName>
</protein>
<keyword evidence="7" id="KW-0032">Aminotransferase</keyword>
<dbReference type="Gene3D" id="3.90.1150.10">
    <property type="entry name" value="Aspartate Aminotransferase, domain 1"/>
    <property type="match status" value="1"/>
</dbReference>
<evidence type="ECO:0000256" key="2">
    <source>
        <dbReference type="ARBA" id="ARBA00037999"/>
    </source>
</evidence>
<dbReference type="InterPro" id="IPR015421">
    <property type="entry name" value="PyrdxlP-dep_Trfase_major"/>
</dbReference>
<evidence type="ECO:0000256" key="5">
    <source>
        <dbReference type="PIRSR" id="PIRSR000390-2"/>
    </source>
</evidence>
<evidence type="ECO:0000256" key="6">
    <source>
        <dbReference type="RuleBase" id="RU004508"/>
    </source>
</evidence>
<dbReference type="InterPro" id="IPR012749">
    <property type="entry name" value="WecE-like"/>
</dbReference>
<evidence type="ECO:0000256" key="3">
    <source>
        <dbReference type="HAMAP-Rule" id="MF_02026"/>
    </source>
</evidence>
<dbReference type="InterPro" id="IPR032894">
    <property type="entry name" value="WecE"/>
</dbReference>
<dbReference type="GO" id="GO:0009246">
    <property type="term" value="P:enterobacterial common antigen biosynthetic process"/>
    <property type="evidence" value="ECO:0007669"/>
    <property type="project" value="UniProtKB-UniRule"/>
</dbReference>
<accession>A0A3S4HTZ3</accession>
<comment type="catalytic activity">
    <reaction evidence="3">
        <text>dTDP-4-amino-4,6-dideoxy-alpha-D-galactose + 2-oxoglutarate = dTDP-4-dehydro-6-deoxy-alpha-D-glucose + L-glutamate</text>
        <dbReference type="Rhea" id="RHEA:10368"/>
        <dbReference type="ChEBI" id="CHEBI:16810"/>
        <dbReference type="ChEBI" id="CHEBI:29985"/>
        <dbReference type="ChEBI" id="CHEBI:57649"/>
        <dbReference type="ChEBI" id="CHEBI:68492"/>
        <dbReference type="EC" id="2.6.1.59"/>
    </reaction>
</comment>
<comment type="pathway">
    <text evidence="3">Bacterial outer membrane biogenesis; enterobacterial common antigen biosynthesis.</text>
</comment>
<dbReference type="PANTHER" id="PTHR30244:SF34">
    <property type="entry name" value="DTDP-4-AMINO-4,6-DIDEOXYGALACTOSE TRANSAMINASE"/>
    <property type="match status" value="1"/>
</dbReference>
<feature type="modified residue" description="N6-(pyridoxal phosphate)lysine" evidence="3 5">
    <location>
        <position position="181"/>
    </location>
</feature>
<evidence type="ECO:0000256" key="1">
    <source>
        <dbReference type="ARBA" id="ARBA00022898"/>
    </source>
</evidence>